<protein>
    <submittedName>
        <fullName evidence="1">Uncharacterized protein</fullName>
    </submittedName>
</protein>
<comment type="caution">
    <text evidence="1">The sequence shown here is derived from an EMBL/GenBank/DDBJ whole genome shotgun (WGS) entry which is preliminary data.</text>
</comment>
<dbReference type="EMBL" id="QSOV01000005">
    <property type="protein sequence ID" value="RGJ24190.1"/>
    <property type="molecule type" value="Genomic_DNA"/>
</dbReference>
<dbReference type="Proteomes" id="UP000260655">
    <property type="component" value="Unassembled WGS sequence"/>
</dbReference>
<organism evidence="1 2">
    <name type="scientific">Coprococcus comes</name>
    <dbReference type="NCBI Taxonomy" id="410072"/>
    <lineage>
        <taxon>Bacteria</taxon>
        <taxon>Bacillati</taxon>
        <taxon>Bacillota</taxon>
        <taxon>Clostridia</taxon>
        <taxon>Lachnospirales</taxon>
        <taxon>Lachnospiraceae</taxon>
        <taxon>Coprococcus</taxon>
    </lineage>
</organism>
<dbReference type="RefSeq" id="WP_002317732.1">
    <property type="nucleotide sequence ID" value="NZ_QSOV01000005.1"/>
</dbReference>
<evidence type="ECO:0000313" key="1">
    <source>
        <dbReference type="EMBL" id="RGJ24190.1"/>
    </source>
</evidence>
<accession>A0A3E4GR06</accession>
<dbReference type="AlphaFoldDB" id="A0A3E4GR06"/>
<gene>
    <name evidence="1" type="ORF">DXD67_06760</name>
</gene>
<name>A0A3E4GR06_9FIRM</name>
<reference evidence="1 2" key="1">
    <citation type="submission" date="2018-08" db="EMBL/GenBank/DDBJ databases">
        <title>A genome reference for cultivated species of the human gut microbiota.</title>
        <authorList>
            <person name="Zou Y."/>
            <person name="Xue W."/>
            <person name="Luo G."/>
        </authorList>
    </citation>
    <scope>NUCLEOTIDE SEQUENCE [LARGE SCALE GENOMIC DNA]</scope>
    <source>
        <strain evidence="1 2">TM07-19</strain>
    </source>
</reference>
<sequence>MSYMEMELRNETGEASTKGICLNFGNFIDDLDFSSDMDYYQSEEYPIERYHAKMRELLEKAERRQQELPLLFSIPLEEEMTFLNCTFCYQFIVMDKSIFMRMQHEYELDEEALELCENEDMDFIVLYMGMNVCG</sequence>
<proteinExistence type="predicted"/>
<evidence type="ECO:0000313" key="2">
    <source>
        <dbReference type="Proteomes" id="UP000260655"/>
    </source>
</evidence>